<proteinExistence type="predicted"/>
<feature type="domain" description="MYND-type" evidence="5">
    <location>
        <begin position="194"/>
        <end position="241"/>
    </location>
</feature>
<evidence type="ECO:0000256" key="1">
    <source>
        <dbReference type="ARBA" id="ARBA00022723"/>
    </source>
</evidence>
<keyword evidence="3" id="KW-0862">Zinc</keyword>
<dbReference type="Gene3D" id="6.10.140.2220">
    <property type="match status" value="1"/>
</dbReference>
<comment type="caution">
    <text evidence="6">The sequence shown here is derived from an EMBL/GenBank/DDBJ whole genome shotgun (WGS) entry which is preliminary data.</text>
</comment>
<dbReference type="EMBL" id="BRYB01003813">
    <property type="protein sequence ID" value="GMI21077.1"/>
    <property type="molecule type" value="Genomic_DNA"/>
</dbReference>
<evidence type="ECO:0000313" key="7">
    <source>
        <dbReference type="Proteomes" id="UP001165060"/>
    </source>
</evidence>
<dbReference type="InterPro" id="IPR002893">
    <property type="entry name" value="Znf_MYND"/>
</dbReference>
<evidence type="ECO:0000256" key="4">
    <source>
        <dbReference type="PROSITE-ProRule" id="PRU00134"/>
    </source>
</evidence>
<evidence type="ECO:0000259" key="5">
    <source>
        <dbReference type="PROSITE" id="PS50865"/>
    </source>
</evidence>
<gene>
    <name evidence="6" type="ORF">TeGR_g9351</name>
</gene>
<organism evidence="6 7">
    <name type="scientific">Tetraparma gracilis</name>
    <dbReference type="NCBI Taxonomy" id="2962635"/>
    <lineage>
        <taxon>Eukaryota</taxon>
        <taxon>Sar</taxon>
        <taxon>Stramenopiles</taxon>
        <taxon>Ochrophyta</taxon>
        <taxon>Bolidophyceae</taxon>
        <taxon>Parmales</taxon>
        <taxon>Triparmaceae</taxon>
        <taxon>Tetraparma</taxon>
    </lineage>
</organism>
<sequence length="368" mass="40424">MSAPVSNDVNWIRRLIPPRADPGLPSRLRALDPVNASSVRATLSHIKTNGQAGMIISNMTLDRDDLKQRKFVFTVGNTSLGKPEFIMRNVPRTMATQAQDALRSVAGLLQRGVDVAENHGVYGGNLRCIVAKPSAAEAEALRSEFFGTASLIYGDSVEILELLPMCARIGCDLERGERLQNPEIPVRLDNLRGCSQCSIIWDVSAGAKTAKPKVCGGCSARFYCDKRCQKLHWRDGHKEECTTLAKMDEDLRRTLEEREAADPGGEKRGEQSLYEQGFDQLFSSQPLVQFIRAAIWAFSPPGVPPGGIPGAVLRLGDGADGGAELVRIGCAFRSDPPWTVMWTNTGALSEEEHAFLESHRLEFARLYE</sequence>
<keyword evidence="7" id="KW-1185">Reference proteome</keyword>
<keyword evidence="2 4" id="KW-0863">Zinc-finger</keyword>
<reference evidence="6 7" key="1">
    <citation type="journal article" date="2023" name="Commun. Biol.">
        <title>Genome analysis of Parmales, the sister group of diatoms, reveals the evolutionary specialization of diatoms from phago-mixotrophs to photoautotrophs.</title>
        <authorList>
            <person name="Ban H."/>
            <person name="Sato S."/>
            <person name="Yoshikawa S."/>
            <person name="Yamada K."/>
            <person name="Nakamura Y."/>
            <person name="Ichinomiya M."/>
            <person name="Sato N."/>
            <person name="Blanc-Mathieu R."/>
            <person name="Endo H."/>
            <person name="Kuwata A."/>
            <person name="Ogata H."/>
        </authorList>
    </citation>
    <scope>NUCLEOTIDE SEQUENCE [LARGE SCALE GENOMIC DNA]</scope>
</reference>
<evidence type="ECO:0000256" key="2">
    <source>
        <dbReference type="ARBA" id="ARBA00022771"/>
    </source>
</evidence>
<evidence type="ECO:0000256" key="3">
    <source>
        <dbReference type="ARBA" id="ARBA00022833"/>
    </source>
</evidence>
<dbReference type="Proteomes" id="UP001165060">
    <property type="component" value="Unassembled WGS sequence"/>
</dbReference>
<dbReference type="Pfam" id="PF01753">
    <property type="entry name" value="zf-MYND"/>
    <property type="match status" value="1"/>
</dbReference>
<protein>
    <recommendedName>
        <fullName evidence="5">MYND-type domain-containing protein</fullName>
    </recommendedName>
</protein>
<dbReference type="SUPFAM" id="SSF144232">
    <property type="entry name" value="HIT/MYND zinc finger-like"/>
    <property type="match status" value="1"/>
</dbReference>
<dbReference type="PROSITE" id="PS50865">
    <property type="entry name" value="ZF_MYND_2"/>
    <property type="match status" value="1"/>
</dbReference>
<accession>A0ABQ6M7H8</accession>
<name>A0ABQ6M7H8_9STRA</name>
<dbReference type="PROSITE" id="PS01360">
    <property type="entry name" value="ZF_MYND_1"/>
    <property type="match status" value="1"/>
</dbReference>
<keyword evidence="1" id="KW-0479">Metal-binding</keyword>
<evidence type="ECO:0000313" key="6">
    <source>
        <dbReference type="EMBL" id="GMI21077.1"/>
    </source>
</evidence>